<organism evidence="1 2">
    <name type="scientific">Pneumocystis oryctolagi</name>
    <dbReference type="NCBI Taxonomy" id="42067"/>
    <lineage>
        <taxon>Eukaryota</taxon>
        <taxon>Fungi</taxon>
        <taxon>Dikarya</taxon>
        <taxon>Ascomycota</taxon>
        <taxon>Taphrinomycotina</taxon>
        <taxon>Pneumocystomycetes</taxon>
        <taxon>Pneumocystaceae</taxon>
        <taxon>Pneumocystis</taxon>
    </lineage>
</organism>
<protein>
    <submittedName>
        <fullName evidence="1">Uncharacterized protein</fullName>
    </submittedName>
</protein>
<evidence type="ECO:0000313" key="1">
    <source>
        <dbReference type="EMBL" id="KAG4305993.1"/>
    </source>
</evidence>
<proteinExistence type="predicted"/>
<evidence type="ECO:0000313" key="2">
    <source>
        <dbReference type="Proteomes" id="UP000768646"/>
    </source>
</evidence>
<sequence length="265" mass="31255">MEKKESPYIEEQYIDQISVLNGENSAFECSETEDVILQKKRKKREKRAIRKARRRALDDSDSFDMVPRFSVAMQADYVEKRIREVYTNYSSLELDDLRISEKYFFEVSWTNDLTYESLPVFLEKGMKYDPRHVPPSFGSPHTIIFAMAALRVANITRLLRCYKTKESDVAKLFAKHIKLKDHINYLSRTRLTIAVGTPGRISDLIENGALKVNFLNWIVLDTTYIDVKKRRFWDMPECWKIFIKLITNDPLKTRLKEGNVKIVYY</sequence>
<name>A0ACB7CG58_9ASCO</name>
<accession>A0ACB7CG58</accession>
<keyword evidence="2" id="KW-1185">Reference proteome</keyword>
<reference evidence="1 2" key="1">
    <citation type="journal article" date="2021" name="Commun. Biol.">
        <title>Genomic insights into the host specific adaptation of the Pneumocystis genus.</title>
        <authorList>
            <person name="Cisse O.H."/>
            <person name="Ma L."/>
            <person name="Dekker J.P."/>
            <person name="Khil P.P."/>
            <person name="Youn J.-H."/>
            <person name="Brenchley J.M."/>
            <person name="Blair R."/>
            <person name="Pahar B."/>
            <person name="Chabe M."/>
            <person name="Van Rompay K.K.A."/>
            <person name="Keesler R."/>
            <person name="Sukura A."/>
            <person name="Hirsch V."/>
            <person name="Kutty G."/>
            <person name="Liu Y."/>
            <person name="Peng L."/>
            <person name="Chen J."/>
            <person name="Song J."/>
            <person name="Weissenbacher-Lang C."/>
            <person name="Xu J."/>
            <person name="Upham N.S."/>
            <person name="Stajich J.E."/>
            <person name="Cuomo C.A."/>
            <person name="Cushion M.T."/>
            <person name="Kovacs J.A."/>
        </authorList>
    </citation>
    <scope>NUCLEOTIDE SEQUENCE [LARGE SCALE GENOMIC DNA]</scope>
    <source>
        <strain evidence="1 2">RABM</strain>
    </source>
</reference>
<gene>
    <name evidence="1" type="ORF">PORY_000903</name>
</gene>
<dbReference type="EMBL" id="JABTEG010000002">
    <property type="protein sequence ID" value="KAG4305993.1"/>
    <property type="molecule type" value="Genomic_DNA"/>
</dbReference>
<comment type="caution">
    <text evidence="1">The sequence shown here is derived from an EMBL/GenBank/DDBJ whole genome shotgun (WGS) entry which is preliminary data.</text>
</comment>
<dbReference type="Proteomes" id="UP000768646">
    <property type="component" value="Unassembled WGS sequence"/>
</dbReference>